<accession>A0A4S8LP10</accession>
<reference evidence="2 3" key="1">
    <citation type="journal article" date="2019" name="Nat. Ecol. Evol.">
        <title>Megaphylogeny resolves global patterns of mushroom evolution.</title>
        <authorList>
            <person name="Varga T."/>
            <person name="Krizsan K."/>
            <person name="Foldi C."/>
            <person name="Dima B."/>
            <person name="Sanchez-Garcia M."/>
            <person name="Sanchez-Ramirez S."/>
            <person name="Szollosi G.J."/>
            <person name="Szarkandi J.G."/>
            <person name="Papp V."/>
            <person name="Albert L."/>
            <person name="Andreopoulos W."/>
            <person name="Angelini C."/>
            <person name="Antonin V."/>
            <person name="Barry K.W."/>
            <person name="Bougher N.L."/>
            <person name="Buchanan P."/>
            <person name="Buyck B."/>
            <person name="Bense V."/>
            <person name="Catcheside P."/>
            <person name="Chovatia M."/>
            <person name="Cooper J."/>
            <person name="Damon W."/>
            <person name="Desjardin D."/>
            <person name="Finy P."/>
            <person name="Geml J."/>
            <person name="Haridas S."/>
            <person name="Hughes K."/>
            <person name="Justo A."/>
            <person name="Karasinski D."/>
            <person name="Kautmanova I."/>
            <person name="Kiss B."/>
            <person name="Kocsube S."/>
            <person name="Kotiranta H."/>
            <person name="LaButti K.M."/>
            <person name="Lechner B.E."/>
            <person name="Liimatainen K."/>
            <person name="Lipzen A."/>
            <person name="Lukacs Z."/>
            <person name="Mihaltcheva S."/>
            <person name="Morgado L.N."/>
            <person name="Niskanen T."/>
            <person name="Noordeloos M.E."/>
            <person name="Ohm R.A."/>
            <person name="Ortiz-Santana B."/>
            <person name="Ovrebo C."/>
            <person name="Racz N."/>
            <person name="Riley R."/>
            <person name="Savchenko A."/>
            <person name="Shiryaev A."/>
            <person name="Soop K."/>
            <person name="Spirin V."/>
            <person name="Szebenyi C."/>
            <person name="Tomsovsky M."/>
            <person name="Tulloss R.E."/>
            <person name="Uehling J."/>
            <person name="Grigoriev I.V."/>
            <person name="Vagvolgyi C."/>
            <person name="Papp T."/>
            <person name="Martin F.M."/>
            <person name="Miettinen O."/>
            <person name="Hibbett D.S."/>
            <person name="Nagy L.G."/>
        </authorList>
    </citation>
    <scope>NUCLEOTIDE SEQUENCE [LARGE SCALE GENOMIC DNA]</scope>
    <source>
        <strain evidence="2 3">CBS 962.96</strain>
    </source>
</reference>
<name>A0A4S8LP10_DENBC</name>
<gene>
    <name evidence="2" type="ORF">K435DRAFT_759789</name>
</gene>
<proteinExistence type="predicted"/>
<keyword evidence="3" id="KW-1185">Reference proteome</keyword>
<dbReference type="AlphaFoldDB" id="A0A4S8LP10"/>
<dbReference type="Pfam" id="PF06985">
    <property type="entry name" value="HET"/>
    <property type="match status" value="1"/>
</dbReference>
<evidence type="ECO:0000259" key="1">
    <source>
        <dbReference type="Pfam" id="PF06985"/>
    </source>
</evidence>
<dbReference type="PANTHER" id="PTHR33112:SF16">
    <property type="entry name" value="HETEROKARYON INCOMPATIBILITY DOMAIN-CONTAINING PROTEIN"/>
    <property type="match status" value="1"/>
</dbReference>
<dbReference type="EMBL" id="ML179322">
    <property type="protein sequence ID" value="THU90891.1"/>
    <property type="molecule type" value="Genomic_DNA"/>
</dbReference>
<dbReference type="PANTHER" id="PTHR33112">
    <property type="entry name" value="DOMAIN PROTEIN, PUTATIVE-RELATED"/>
    <property type="match status" value="1"/>
</dbReference>
<evidence type="ECO:0000313" key="3">
    <source>
        <dbReference type="Proteomes" id="UP000297245"/>
    </source>
</evidence>
<protein>
    <recommendedName>
        <fullName evidence="1">Heterokaryon incompatibility domain-containing protein</fullName>
    </recommendedName>
</protein>
<sequence>MLTTINQYPLALRISKFFINLFDHFLRLLRGVKRLDTGMSCIDHRTQDMYIKNLVCERCWTTVFSIEAFVAMRQNPPGDNLWYEGGGGFKYETLRWNELKDVAKRCSFCGLVCNAIAEHSETPPSAEKRFFVTVGMRSVEAYSAPLFEIMAFVVDDGSVVPDSHDYTVFTTEDNEAALHIHARGLTGTVDNYEQVLKCIKTCSGHDLCPQPIQTLLPTRVIDCFDPERPHLVTSDLSTKAFYVALSYVWGESQPYRTTAENIEAYHTLIDPRYIPRTIRNAITVTNGLGLRYLWVDSFCIMQDSEEDKGREIERIRIYFQNAFVTVVAANADRVSEGFLSDVEQVQPVPKWHLEPINLPFRSPDGFLGIMSLHRTYADWPTRNDPVDQRAWCLEERVLSPRRLLFCSHALQYECQRMRINVNGSPLGLVDIYPRLPDCAFTNDPEATLSEAEKKELVNDWDIIVNSYTGRKLTKSKDKLVAFAGVAEKFHQFWGSESQYVAGLWTHQLPEGLLWHVDDSGKEETKDLVYVRNPPPSVYRAPSWSWAAVDDVVQSLRFVPQAPDSTAFCTVKCCEATLKRETNPYGEVTYGLLSLEASTMVVTWNTLQGQSDNVFEISSEMHKERKPVTVATGYLIPDTSEFIERERQEVIMAGVFKGLTTIFGLALVPTSTEGGTSYHRRIGWVRIDIEYWYPEPSRTLHVI</sequence>
<evidence type="ECO:0000313" key="2">
    <source>
        <dbReference type="EMBL" id="THU90891.1"/>
    </source>
</evidence>
<dbReference type="OrthoDB" id="5125733at2759"/>
<dbReference type="Proteomes" id="UP000297245">
    <property type="component" value="Unassembled WGS sequence"/>
</dbReference>
<organism evidence="2 3">
    <name type="scientific">Dendrothele bispora (strain CBS 962.96)</name>
    <dbReference type="NCBI Taxonomy" id="1314807"/>
    <lineage>
        <taxon>Eukaryota</taxon>
        <taxon>Fungi</taxon>
        <taxon>Dikarya</taxon>
        <taxon>Basidiomycota</taxon>
        <taxon>Agaricomycotina</taxon>
        <taxon>Agaricomycetes</taxon>
        <taxon>Agaricomycetidae</taxon>
        <taxon>Agaricales</taxon>
        <taxon>Agaricales incertae sedis</taxon>
        <taxon>Dendrothele</taxon>
    </lineage>
</organism>
<feature type="domain" description="Heterokaryon incompatibility" evidence="1">
    <location>
        <begin position="242"/>
        <end position="395"/>
    </location>
</feature>
<dbReference type="InterPro" id="IPR010730">
    <property type="entry name" value="HET"/>
</dbReference>